<evidence type="ECO:0000256" key="1">
    <source>
        <dbReference type="ARBA" id="ARBA00022741"/>
    </source>
</evidence>
<dbReference type="WBParaSite" id="maker-unitig_20879-snap-gene-0.4-mRNA-1">
    <property type="protein sequence ID" value="maker-unitig_20879-snap-gene-0.4-mRNA-1"/>
    <property type="gene ID" value="maker-unitig_20879-snap-gene-0.4"/>
</dbReference>
<keyword evidence="3" id="KW-1185">Reference proteome</keyword>
<proteinExistence type="predicted"/>
<protein>
    <submittedName>
        <fullName evidence="4">Ras-related C3 botulinum toxin substrate 1</fullName>
    </submittedName>
</protein>
<keyword evidence="1" id="KW-0547">Nucleotide-binding</keyword>
<dbReference type="InterPro" id="IPR027417">
    <property type="entry name" value="P-loop_NTPase"/>
</dbReference>
<dbReference type="PANTHER" id="PTHR24072">
    <property type="entry name" value="RHO FAMILY GTPASE"/>
    <property type="match status" value="1"/>
</dbReference>
<dbReference type="InterPro" id="IPR001806">
    <property type="entry name" value="Small_GTPase"/>
</dbReference>
<accession>A0A1I8F537</accession>
<dbReference type="SMART" id="SM00174">
    <property type="entry name" value="RHO"/>
    <property type="match status" value="1"/>
</dbReference>
<dbReference type="PROSITE" id="PS51420">
    <property type="entry name" value="RHO"/>
    <property type="match status" value="1"/>
</dbReference>
<dbReference type="GO" id="GO:0003924">
    <property type="term" value="F:GTPase activity"/>
    <property type="evidence" value="ECO:0007669"/>
    <property type="project" value="InterPro"/>
</dbReference>
<evidence type="ECO:0000313" key="4">
    <source>
        <dbReference type="WBParaSite" id="maker-unitig_20879-snap-gene-0.4-mRNA-1"/>
    </source>
</evidence>
<dbReference type="SUPFAM" id="SSF52540">
    <property type="entry name" value="P-loop containing nucleoside triphosphate hydrolases"/>
    <property type="match status" value="1"/>
</dbReference>
<reference evidence="4" key="1">
    <citation type="submission" date="2016-11" db="UniProtKB">
        <authorList>
            <consortium name="WormBaseParasite"/>
        </authorList>
    </citation>
    <scope>IDENTIFICATION</scope>
</reference>
<name>A0A1I8F537_9PLAT</name>
<dbReference type="Proteomes" id="UP000095280">
    <property type="component" value="Unplaced"/>
</dbReference>
<dbReference type="Pfam" id="PF00071">
    <property type="entry name" value="Ras"/>
    <property type="match status" value="1"/>
</dbReference>
<evidence type="ECO:0000313" key="3">
    <source>
        <dbReference type="Proteomes" id="UP000095280"/>
    </source>
</evidence>
<dbReference type="PRINTS" id="PR00449">
    <property type="entry name" value="RASTRNSFRMNG"/>
</dbReference>
<dbReference type="Gene3D" id="3.40.50.300">
    <property type="entry name" value="P-loop containing nucleotide triphosphate hydrolases"/>
    <property type="match status" value="1"/>
</dbReference>
<evidence type="ECO:0000256" key="2">
    <source>
        <dbReference type="ARBA" id="ARBA00023134"/>
    </source>
</evidence>
<dbReference type="InterPro" id="IPR003578">
    <property type="entry name" value="Small_GTPase_Rho"/>
</dbReference>
<keyword evidence="2" id="KW-0342">GTP-binding</keyword>
<dbReference type="AlphaFoldDB" id="A0A1I8F537"/>
<organism evidence="3 4">
    <name type="scientific">Macrostomum lignano</name>
    <dbReference type="NCBI Taxonomy" id="282301"/>
    <lineage>
        <taxon>Eukaryota</taxon>
        <taxon>Metazoa</taxon>
        <taxon>Spiralia</taxon>
        <taxon>Lophotrochozoa</taxon>
        <taxon>Platyhelminthes</taxon>
        <taxon>Rhabditophora</taxon>
        <taxon>Macrostomorpha</taxon>
        <taxon>Macrostomida</taxon>
        <taxon>Macrostomidae</taxon>
        <taxon>Macrostomum</taxon>
    </lineage>
</organism>
<dbReference type="GO" id="GO:0005525">
    <property type="term" value="F:GTP binding"/>
    <property type="evidence" value="ECO:0007669"/>
    <property type="project" value="UniProtKB-KW"/>
</dbReference>
<dbReference type="GO" id="GO:0007264">
    <property type="term" value="P:small GTPase-mediated signal transduction"/>
    <property type="evidence" value="ECO:0007669"/>
    <property type="project" value="InterPro"/>
</dbReference>
<sequence length="196" mass="21739">SIDKCVVGWRRCCGQDLPADLLPQTNSSLKSTYHSVRHYSANVMVQQKSINCACGDTRRWNTTSAILSYPQTDVMIVCFSLEKPVCDNVRSKWVPEVRHYAPEAPILLVGTKRDLREDPDTIERLRAKGKAPVSTEKGLALAKEVQAAAYLECSSKLQSEVKSVFDEAIRLVPWSLAGQFGDRSASANYCNISAPF</sequence>